<evidence type="ECO:0008006" key="4">
    <source>
        <dbReference type="Google" id="ProtNLM"/>
    </source>
</evidence>
<dbReference type="RefSeq" id="XP_013277403.1">
    <property type="nucleotide sequence ID" value="XM_013421949.1"/>
</dbReference>
<feature type="compositionally biased region" description="Basic and acidic residues" evidence="1">
    <location>
        <begin position="56"/>
        <end position="67"/>
    </location>
</feature>
<dbReference type="HOGENOM" id="CLU_028818_2_1_1"/>
<organism evidence="2 3">
    <name type="scientific">Rhinocladiella mackenziei CBS 650.93</name>
    <dbReference type="NCBI Taxonomy" id="1442369"/>
    <lineage>
        <taxon>Eukaryota</taxon>
        <taxon>Fungi</taxon>
        <taxon>Dikarya</taxon>
        <taxon>Ascomycota</taxon>
        <taxon>Pezizomycotina</taxon>
        <taxon>Eurotiomycetes</taxon>
        <taxon>Chaetothyriomycetidae</taxon>
        <taxon>Chaetothyriales</taxon>
        <taxon>Herpotrichiellaceae</taxon>
        <taxon>Rhinocladiella</taxon>
    </lineage>
</organism>
<dbReference type="Proteomes" id="UP000053617">
    <property type="component" value="Unassembled WGS sequence"/>
</dbReference>
<sequence>MSVPACKEARIASKETLDGGDLFSRISADDNELSPKLLEHLSGSRPMSSNRRFKKRESDRRCQRMSRERTKSHIAYLEDLVEKLKQADASGQIGSLVQSMSQLRQERNSLANKLKSIENILLPQTGSTMERTPKTEEPGSQPPESESLTSFHALHPIMNDSAAPFSGYTCQRIRNISANQPAAQSVEERSVIPHQLREVSEGTCTSFSTTPAEFHGGSSQLRQPQLIPSNMRASFCECGYAEALKKQELNFWYMGNTNLGAWMKWPTLVTPVSDDDLYNDDTPIRAMVQGWDAVDKRGNVHPMWRLIRVVDENLFTFADDPKNRLGILYNVGRLLRAHLDPTRQQITNLPPFFVDRPHLRQALAKNIHRYCRNHFWRTFISSLRMQWPYEFRDCFLFNSANGLYKINPMYAEILGDIRRIGVTKDFFNSYPEFRSAIGAVDEIPASITVVQNQYANYEGLPYSDLFKQRQPESKPDESKKAAEPTEQNSVGQMMASLFNHSYPEQVESWDYGIWDHGLLPEMSYISGRDFL</sequence>
<feature type="compositionally biased region" description="Low complexity" evidence="1">
    <location>
        <begin position="138"/>
        <end position="147"/>
    </location>
</feature>
<dbReference type="AlphaFoldDB" id="A0A0D2G5R9"/>
<dbReference type="GeneID" id="25289420"/>
<gene>
    <name evidence="2" type="ORF">Z518_01349</name>
</gene>
<proteinExistence type="predicted"/>
<dbReference type="EMBL" id="KN847475">
    <property type="protein sequence ID" value="KIX10267.1"/>
    <property type="molecule type" value="Genomic_DNA"/>
</dbReference>
<accession>A0A0D2G5R9</accession>
<dbReference type="VEuPathDB" id="FungiDB:Z518_01349"/>
<feature type="compositionally biased region" description="Basic and acidic residues" evidence="1">
    <location>
        <begin position="468"/>
        <end position="483"/>
    </location>
</feature>
<name>A0A0D2G5R9_9EURO</name>
<protein>
    <recommendedName>
        <fullName evidence="4">BZIP domain-containing protein</fullName>
    </recommendedName>
</protein>
<dbReference type="InterPro" id="IPR021833">
    <property type="entry name" value="DUF3425"/>
</dbReference>
<feature type="region of interest" description="Disordered" evidence="1">
    <location>
        <begin position="37"/>
        <end position="67"/>
    </location>
</feature>
<dbReference type="Pfam" id="PF11905">
    <property type="entry name" value="DUF3425"/>
    <property type="match status" value="1"/>
</dbReference>
<dbReference type="PANTHER" id="PTHR37012:SF2">
    <property type="entry name" value="BZIP DOMAIN-CONTAINING PROTEIN-RELATED"/>
    <property type="match status" value="1"/>
</dbReference>
<dbReference type="OrthoDB" id="5086080at2759"/>
<reference evidence="2 3" key="1">
    <citation type="submission" date="2015-01" db="EMBL/GenBank/DDBJ databases">
        <title>The Genome Sequence of Rhinocladiella mackenzie CBS 650.93.</title>
        <authorList>
            <consortium name="The Broad Institute Genomics Platform"/>
            <person name="Cuomo C."/>
            <person name="de Hoog S."/>
            <person name="Gorbushina A."/>
            <person name="Stielow B."/>
            <person name="Teixiera M."/>
            <person name="Abouelleil A."/>
            <person name="Chapman S.B."/>
            <person name="Priest M."/>
            <person name="Young S.K."/>
            <person name="Wortman J."/>
            <person name="Nusbaum C."/>
            <person name="Birren B."/>
        </authorList>
    </citation>
    <scope>NUCLEOTIDE SEQUENCE [LARGE SCALE GENOMIC DNA]</scope>
    <source>
        <strain evidence="2 3">CBS 650.93</strain>
    </source>
</reference>
<evidence type="ECO:0000256" key="1">
    <source>
        <dbReference type="SAM" id="MobiDB-lite"/>
    </source>
</evidence>
<feature type="region of interest" description="Disordered" evidence="1">
    <location>
        <begin position="123"/>
        <end position="147"/>
    </location>
</feature>
<dbReference type="CDD" id="cd14688">
    <property type="entry name" value="bZIP_YAP"/>
    <property type="match status" value="1"/>
</dbReference>
<dbReference type="PANTHER" id="PTHR37012">
    <property type="entry name" value="B-ZIP TRANSCRIPTION FACTOR (EUROFUNG)-RELATED"/>
    <property type="match status" value="1"/>
</dbReference>
<evidence type="ECO:0000313" key="2">
    <source>
        <dbReference type="EMBL" id="KIX10267.1"/>
    </source>
</evidence>
<feature type="region of interest" description="Disordered" evidence="1">
    <location>
        <begin position="468"/>
        <end position="487"/>
    </location>
</feature>
<keyword evidence="3" id="KW-1185">Reference proteome</keyword>
<evidence type="ECO:0000313" key="3">
    <source>
        <dbReference type="Proteomes" id="UP000053617"/>
    </source>
</evidence>